<sequence>MANSFLWWYALGAGLLNGFSHFVFPIIKGGCFPGLYTAGGHFIMSGLLITFLVQEQSRLKAEEQAAGTQGVAGDAPATGSTTVAP</sequence>
<feature type="transmembrane region" description="Helical" evidence="2">
    <location>
        <begin position="6"/>
        <end position="27"/>
    </location>
</feature>
<keyword evidence="2" id="KW-0812">Transmembrane</keyword>
<dbReference type="AlphaFoldDB" id="A0A5C4JFD3"/>
<feature type="transmembrane region" description="Helical" evidence="2">
    <location>
        <begin position="34"/>
        <end position="53"/>
    </location>
</feature>
<dbReference type="OrthoDB" id="4719533at2"/>
<accession>A0A5C4JFD3</accession>
<keyword evidence="4" id="KW-1185">Reference proteome</keyword>
<comment type="caution">
    <text evidence="3">The sequence shown here is derived from an EMBL/GenBank/DDBJ whole genome shotgun (WGS) entry which is preliminary data.</text>
</comment>
<protein>
    <submittedName>
        <fullName evidence="3">Uncharacterized protein</fullName>
    </submittedName>
</protein>
<evidence type="ECO:0000313" key="4">
    <source>
        <dbReference type="Proteomes" id="UP000309174"/>
    </source>
</evidence>
<dbReference type="RefSeq" id="WP_138644664.1">
    <property type="nucleotide sequence ID" value="NZ_VCKW01000034.1"/>
</dbReference>
<reference evidence="3 4" key="1">
    <citation type="submission" date="2019-05" db="EMBL/GenBank/DDBJ databases">
        <title>Draft genome sequence of Actinomadura sp. 14C53.</title>
        <authorList>
            <person name="Saricaoglu S."/>
            <person name="Isik K."/>
        </authorList>
    </citation>
    <scope>NUCLEOTIDE SEQUENCE [LARGE SCALE GENOMIC DNA]</scope>
    <source>
        <strain evidence="3 4">14C53</strain>
    </source>
</reference>
<dbReference type="EMBL" id="VCKW01000034">
    <property type="protein sequence ID" value="TMR04180.1"/>
    <property type="molecule type" value="Genomic_DNA"/>
</dbReference>
<dbReference type="Proteomes" id="UP000309174">
    <property type="component" value="Unassembled WGS sequence"/>
</dbReference>
<evidence type="ECO:0000256" key="2">
    <source>
        <dbReference type="SAM" id="Phobius"/>
    </source>
</evidence>
<feature type="region of interest" description="Disordered" evidence="1">
    <location>
        <begin position="64"/>
        <end position="85"/>
    </location>
</feature>
<evidence type="ECO:0000313" key="3">
    <source>
        <dbReference type="EMBL" id="TMR04180.1"/>
    </source>
</evidence>
<name>A0A5C4JFD3_9ACTN</name>
<gene>
    <name evidence="3" type="ORF">ETD83_09315</name>
</gene>
<keyword evidence="2" id="KW-0472">Membrane</keyword>
<keyword evidence="2" id="KW-1133">Transmembrane helix</keyword>
<organism evidence="3 4">
    <name type="scientific">Actinomadura soli</name>
    <dbReference type="NCBI Taxonomy" id="2508997"/>
    <lineage>
        <taxon>Bacteria</taxon>
        <taxon>Bacillati</taxon>
        <taxon>Actinomycetota</taxon>
        <taxon>Actinomycetes</taxon>
        <taxon>Streptosporangiales</taxon>
        <taxon>Thermomonosporaceae</taxon>
        <taxon>Actinomadura</taxon>
    </lineage>
</organism>
<evidence type="ECO:0000256" key="1">
    <source>
        <dbReference type="SAM" id="MobiDB-lite"/>
    </source>
</evidence>
<proteinExistence type="predicted"/>